<feature type="non-terminal residue" evidence="1">
    <location>
        <position position="1"/>
    </location>
</feature>
<reference evidence="1" key="1">
    <citation type="submission" date="2021-02" db="EMBL/GenBank/DDBJ databases">
        <authorList>
            <person name="Dougan E. K."/>
            <person name="Rhodes N."/>
            <person name="Thang M."/>
            <person name="Chan C."/>
        </authorList>
    </citation>
    <scope>NUCLEOTIDE SEQUENCE</scope>
</reference>
<dbReference type="Proteomes" id="UP000601435">
    <property type="component" value="Unassembled WGS sequence"/>
</dbReference>
<protein>
    <submittedName>
        <fullName evidence="1">CasA protein</fullName>
    </submittedName>
</protein>
<comment type="caution">
    <text evidence="1">The sequence shown here is derived from an EMBL/GenBank/DDBJ whole genome shotgun (WGS) entry which is preliminary data.</text>
</comment>
<accession>A0A813CCD0</accession>
<dbReference type="AlphaFoldDB" id="A0A813CCD0"/>
<organism evidence="1 2">
    <name type="scientific">Symbiodinium necroappetens</name>
    <dbReference type="NCBI Taxonomy" id="1628268"/>
    <lineage>
        <taxon>Eukaryota</taxon>
        <taxon>Sar</taxon>
        <taxon>Alveolata</taxon>
        <taxon>Dinophyceae</taxon>
        <taxon>Suessiales</taxon>
        <taxon>Symbiodiniaceae</taxon>
        <taxon>Symbiodinium</taxon>
    </lineage>
</organism>
<proteinExistence type="predicted"/>
<evidence type="ECO:0000313" key="2">
    <source>
        <dbReference type="Proteomes" id="UP000601435"/>
    </source>
</evidence>
<evidence type="ECO:0000313" key="1">
    <source>
        <dbReference type="EMBL" id="CAE7942645.1"/>
    </source>
</evidence>
<name>A0A813CCD0_9DINO</name>
<sequence>MVAGLQHFSNMPHNERQRVLFGLCGQGGWTPTRGCPLQPSSGTTRCWVPPLSAIEISRICFGIIGASPRSPQLWKTCVASSQWTGDSQLSLEAFQQALSQVGMQYSAADLCGVFESLGSGAQSLEVYRLVEHVM</sequence>
<dbReference type="EMBL" id="CAJNJA010097297">
    <property type="protein sequence ID" value="CAE7942645.1"/>
    <property type="molecule type" value="Genomic_DNA"/>
</dbReference>
<gene>
    <name evidence="1" type="primary">casA</name>
    <name evidence="1" type="ORF">SNEC2469_LOCUS34746</name>
</gene>
<keyword evidence="2" id="KW-1185">Reference proteome</keyword>